<feature type="compositionally biased region" description="Acidic residues" evidence="1">
    <location>
        <begin position="204"/>
        <end position="214"/>
    </location>
</feature>
<feature type="region of interest" description="Disordered" evidence="1">
    <location>
        <begin position="198"/>
        <end position="226"/>
    </location>
</feature>
<dbReference type="Proteomes" id="UP000738359">
    <property type="component" value="Unassembled WGS sequence"/>
</dbReference>
<gene>
    <name evidence="2" type="ORF">BGZ70_009223</name>
</gene>
<reference evidence="2" key="1">
    <citation type="journal article" date="2020" name="Fungal Divers.">
        <title>Resolving the Mortierellaceae phylogeny through synthesis of multi-gene phylogenetics and phylogenomics.</title>
        <authorList>
            <person name="Vandepol N."/>
            <person name="Liber J."/>
            <person name="Desiro A."/>
            <person name="Na H."/>
            <person name="Kennedy M."/>
            <person name="Barry K."/>
            <person name="Grigoriev I.V."/>
            <person name="Miller A.N."/>
            <person name="O'Donnell K."/>
            <person name="Stajich J.E."/>
            <person name="Bonito G."/>
        </authorList>
    </citation>
    <scope>NUCLEOTIDE SEQUENCE</scope>
    <source>
        <strain evidence="2">CK1249</strain>
    </source>
</reference>
<name>A0A9P6J1R5_MORAP</name>
<feature type="region of interest" description="Disordered" evidence="1">
    <location>
        <begin position="151"/>
        <end position="170"/>
    </location>
</feature>
<feature type="region of interest" description="Disordered" evidence="1">
    <location>
        <begin position="1"/>
        <end position="35"/>
    </location>
</feature>
<feature type="region of interest" description="Disordered" evidence="1">
    <location>
        <begin position="75"/>
        <end position="128"/>
    </location>
</feature>
<evidence type="ECO:0000313" key="2">
    <source>
        <dbReference type="EMBL" id="KAF9958364.1"/>
    </source>
</evidence>
<dbReference type="EMBL" id="JAAAHY010000731">
    <property type="protein sequence ID" value="KAF9958364.1"/>
    <property type="molecule type" value="Genomic_DNA"/>
</dbReference>
<evidence type="ECO:0000313" key="3">
    <source>
        <dbReference type="Proteomes" id="UP000738359"/>
    </source>
</evidence>
<protein>
    <submittedName>
        <fullName evidence="2">Uncharacterized protein</fullName>
    </submittedName>
</protein>
<comment type="caution">
    <text evidence="2">The sequence shown here is derived from an EMBL/GenBank/DDBJ whole genome shotgun (WGS) entry which is preliminary data.</text>
</comment>
<feature type="compositionally biased region" description="Basic and acidic residues" evidence="1">
    <location>
        <begin position="93"/>
        <end position="117"/>
    </location>
</feature>
<keyword evidence="3" id="KW-1185">Reference proteome</keyword>
<dbReference type="OrthoDB" id="2402445at2759"/>
<sequence>MSVAMKRSLSSTHTPSDYQPGLYAPSSRMRHHRRSVDRVWPPALEMKLAQLSMDEGRQPDCQLFFAFSKSLPTSTTSRLGGAHIIPAPPPLDSEDHEHDDDRETDDGMDHRSRGEDRRRRRASCDFPLTPSSIHYPRTSISVQYCKQSKKSPASSPFLSPSSLTHSPRRFPGGLEGFTKIVDSDEELAIDYRCTVDPSLGETMPDSDSDSDLDQEASHQRQNAYTPPPRRRIHFYLCAAGCQATTAVAIANEISPSLTLLFHGGLIRNIFASCL</sequence>
<evidence type="ECO:0000256" key="1">
    <source>
        <dbReference type="SAM" id="MobiDB-lite"/>
    </source>
</evidence>
<accession>A0A9P6J1R5</accession>
<feature type="compositionally biased region" description="Low complexity" evidence="1">
    <location>
        <begin position="151"/>
        <end position="165"/>
    </location>
</feature>
<dbReference type="AlphaFoldDB" id="A0A9P6J1R5"/>
<feature type="compositionally biased region" description="Polar residues" evidence="1">
    <location>
        <begin position="8"/>
        <end position="17"/>
    </location>
</feature>
<proteinExistence type="predicted"/>
<organism evidence="2 3">
    <name type="scientific">Mortierella alpina</name>
    <name type="common">Oleaginous fungus</name>
    <name type="synonym">Mortierella renispora</name>
    <dbReference type="NCBI Taxonomy" id="64518"/>
    <lineage>
        <taxon>Eukaryota</taxon>
        <taxon>Fungi</taxon>
        <taxon>Fungi incertae sedis</taxon>
        <taxon>Mucoromycota</taxon>
        <taxon>Mortierellomycotina</taxon>
        <taxon>Mortierellomycetes</taxon>
        <taxon>Mortierellales</taxon>
        <taxon>Mortierellaceae</taxon>
        <taxon>Mortierella</taxon>
    </lineage>
</organism>